<proteinExistence type="predicted"/>
<organism evidence="1">
    <name type="scientific">marine metagenome</name>
    <dbReference type="NCBI Taxonomy" id="408172"/>
    <lineage>
        <taxon>unclassified sequences</taxon>
        <taxon>metagenomes</taxon>
        <taxon>ecological metagenomes</taxon>
    </lineage>
</organism>
<accession>A0A382SMD6</accession>
<feature type="non-terminal residue" evidence="1">
    <location>
        <position position="45"/>
    </location>
</feature>
<name>A0A382SMD6_9ZZZZ</name>
<dbReference type="AlphaFoldDB" id="A0A382SMD6"/>
<reference evidence="1" key="1">
    <citation type="submission" date="2018-05" db="EMBL/GenBank/DDBJ databases">
        <authorList>
            <person name="Lanie J.A."/>
            <person name="Ng W.-L."/>
            <person name="Kazmierczak K.M."/>
            <person name="Andrzejewski T.M."/>
            <person name="Davidsen T.M."/>
            <person name="Wayne K.J."/>
            <person name="Tettelin H."/>
            <person name="Glass J.I."/>
            <person name="Rusch D."/>
            <person name="Podicherti R."/>
            <person name="Tsui H.-C.T."/>
            <person name="Winkler M.E."/>
        </authorList>
    </citation>
    <scope>NUCLEOTIDE SEQUENCE</scope>
</reference>
<evidence type="ECO:0000313" key="1">
    <source>
        <dbReference type="EMBL" id="SVD10983.1"/>
    </source>
</evidence>
<protein>
    <submittedName>
        <fullName evidence="1">Uncharacterized protein</fullName>
    </submittedName>
</protein>
<gene>
    <name evidence="1" type="ORF">METZ01_LOCUS363837</name>
</gene>
<dbReference type="EMBL" id="UINC01130116">
    <property type="protein sequence ID" value="SVD10983.1"/>
    <property type="molecule type" value="Genomic_DNA"/>
</dbReference>
<sequence length="45" mass="4834">MVAAVIAMGNEVYRVRVVADSWTSLVNGDPVNLAIDIDGWDSRSA</sequence>